<dbReference type="PANTHER" id="PTHR43031">
    <property type="entry name" value="FAD-DEPENDENT OXIDOREDUCTASE"/>
    <property type="match status" value="1"/>
</dbReference>
<dbReference type="InterPro" id="IPR036873">
    <property type="entry name" value="Rhodanese-like_dom_sf"/>
</dbReference>
<feature type="chain" id="PRO_5046911815" evidence="1">
    <location>
        <begin position="22"/>
        <end position="333"/>
    </location>
</feature>
<keyword evidence="1" id="KW-0732">Signal</keyword>
<gene>
    <name evidence="3" type="ORF">ACFQZW_13260</name>
</gene>
<dbReference type="PROSITE" id="PS51257">
    <property type="entry name" value="PROKAR_LIPOPROTEIN"/>
    <property type="match status" value="1"/>
</dbReference>
<protein>
    <submittedName>
        <fullName evidence="3">Rhodanese-like domain-containing protein</fullName>
    </submittedName>
</protein>
<dbReference type="SMART" id="SM00450">
    <property type="entry name" value="RHOD"/>
    <property type="match status" value="2"/>
</dbReference>
<dbReference type="PROSITE" id="PS50206">
    <property type="entry name" value="RHODANESE_3"/>
    <property type="match status" value="2"/>
</dbReference>
<dbReference type="Pfam" id="PF00581">
    <property type="entry name" value="Rhodanese"/>
    <property type="match status" value="2"/>
</dbReference>
<dbReference type="RefSeq" id="WP_298264018.1">
    <property type="nucleotide sequence ID" value="NZ_JBHTIC010000020.1"/>
</dbReference>
<dbReference type="Gene3D" id="3.40.250.10">
    <property type="entry name" value="Rhodanese-like domain"/>
    <property type="match status" value="2"/>
</dbReference>
<organism evidence="3 4">
    <name type="scientific">Lutibacter aestuarii</name>
    <dbReference type="NCBI Taxonomy" id="861111"/>
    <lineage>
        <taxon>Bacteria</taxon>
        <taxon>Pseudomonadati</taxon>
        <taxon>Bacteroidota</taxon>
        <taxon>Flavobacteriia</taxon>
        <taxon>Flavobacteriales</taxon>
        <taxon>Flavobacteriaceae</taxon>
        <taxon>Lutibacter</taxon>
    </lineage>
</organism>
<dbReference type="InterPro" id="IPR001763">
    <property type="entry name" value="Rhodanese-like_dom"/>
</dbReference>
<dbReference type="EMBL" id="JBHTIC010000020">
    <property type="protein sequence ID" value="MFD0763051.1"/>
    <property type="molecule type" value="Genomic_DNA"/>
</dbReference>
<evidence type="ECO:0000313" key="3">
    <source>
        <dbReference type="EMBL" id="MFD0763051.1"/>
    </source>
</evidence>
<dbReference type="InterPro" id="IPR050229">
    <property type="entry name" value="GlpE_sulfurtransferase"/>
</dbReference>
<dbReference type="Proteomes" id="UP001597032">
    <property type="component" value="Unassembled WGS sequence"/>
</dbReference>
<evidence type="ECO:0000313" key="4">
    <source>
        <dbReference type="Proteomes" id="UP001597032"/>
    </source>
</evidence>
<reference evidence="4" key="1">
    <citation type="journal article" date="2019" name="Int. J. Syst. Evol. Microbiol.">
        <title>The Global Catalogue of Microorganisms (GCM) 10K type strain sequencing project: providing services to taxonomists for standard genome sequencing and annotation.</title>
        <authorList>
            <consortium name="The Broad Institute Genomics Platform"/>
            <consortium name="The Broad Institute Genome Sequencing Center for Infectious Disease"/>
            <person name="Wu L."/>
            <person name="Ma J."/>
        </authorList>
    </citation>
    <scope>NUCLEOTIDE SEQUENCE [LARGE SCALE GENOMIC DNA]</scope>
    <source>
        <strain evidence="4">CCUG 60022</strain>
    </source>
</reference>
<feature type="signal peptide" evidence="1">
    <location>
        <begin position="1"/>
        <end position="21"/>
    </location>
</feature>
<dbReference type="PANTHER" id="PTHR43031:SF1">
    <property type="entry name" value="PYRIDINE NUCLEOTIDE-DISULPHIDE OXIDOREDUCTASE"/>
    <property type="match status" value="1"/>
</dbReference>
<dbReference type="CDD" id="cd00158">
    <property type="entry name" value="RHOD"/>
    <property type="match status" value="2"/>
</dbReference>
<name>A0ABW2Z8B8_9FLAO</name>
<keyword evidence="4" id="KW-1185">Reference proteome</keyword>
<accession>A0ABW2Z8B8</accession>
<feature type="domain" description="Rhodanese" evidence="2">
    <location>
        <begin position="76"/>
        <end position="162"/>
    </location>
</feature>
<evidence type="ECO:0000259" key="2">
    <source>
        <dbReference type="PROSITE" id="PS50206"/>
    </source>
</evidence>
<comment type="caution">
    <text evidence="3">The sequence shown here is derived from an EMBL/GenBank/DDBJ whole genome shotgun (WGS) entry which is preliminary data.</text>
</comment>
<dbReference type="SUPFAM" id="SSF52821">
    <property type="entry name" value="Rhodanese/Cell cycle control phosphatase"/>
    <property type="match status" value="2"/>
</dbReference>
<evidence type="ECO:0000256" key="1">
    <source>
        <dbReference type="SAM" id="SignalP"/>
    </source>
</evidence>
<feature type="domain" description="Rhodanese" evidence="2">
    <location>
        <begin position="245"/>
        <end position="317"/>
    </location>
</feature>
<sequence length="333" mass="35822">MKKLSLFLIGLFLIPSLFLTSCDKGDDLNVVSAPAFTLMKDYLITNNMDINQIITNTDGEKFVTAPPATAADVPAFIAKYTILDIRSADAFAAGHIEGAKNIAFKDILTEGAAASKPVLMVCYTGQTACYATALMRMYGFSHTQALKWGMSGWNATTAGPWNGKIGVEEAKGHSNWSYGGAPTNNVFSDPSFTSLSTDGGTILRKRVEDAVEAGFKTVTGTDVLNNPTNYYINNYFSEADYSGFGHIDGAYRILPLTLADNSYKGLDPATNAKVVTYCYTGQTSAVVTACLRVLGYDAYSLTFGMNGLYNTNSAFSSNQWGADSKPKDLPLVQ</sequence>
<proteinExistence type="predicted"/>